<accession>A0A7S3Q3G4</accession>
<evidence type="ECO:0000256" key="1">
    <source>
        <dbReference type="SAM" id="MobiDB-lite"/>
    </source>
</evidence>
<feature type="region of interest" description="Disordered" evidence="1">
    <location>
        <begin position="89"/>
        <end position="118"/>
    </location>
</feature>
<evidence type="ECO:0000313" key="3">
    <source>
        <dbReference type="EMBL" id="CAE0464480.1"/>
    </source>
</evidence>
<feature type="chain" id="PRO_5030758134" evidence="2">
    <location>
        <begin position="22"/>
        <end position="290"/>
    </location>
</feature>
<dbReference type="EMBL" id="HBIO01011966">
    <property type="protein sequence ID" value="CAE0464480.1"/>
    <property type="molecule type" value="Transcribed_RNA"/>
</dbReference>
<sequence>MRISSTSLALLALSPLSMANGAKPLSRQLSHALESIQEQQQSNTKSLKFKKMVRALQDQTDTDQELPQAYKDALGPELVAMMPCLGAMGGEDGMEMGDGSGDGNGGGDGDDDENDPFAFLGDYRDTACDAAGVCDYSIAKDDQQIKCDETGGKIIVQKDILFCKEDTEDDEEAPGMDLIVSNAPICFSQVCPDDTDVNELLKLVAMFMMAMMGGGDGTEMDMEVIAGAKDECASGTKLATSDNKDTETDGDKKDTETGGEADGGSSAAARNIIWSFSVAAAVGIGAFLAV</sequence>
<protein>
    <submittedName>
        <fullName evidence="3">Uncharacterized protein</fullName>
    </submittedName>
</protein>
<dbReference type="AlphaFoldDB" id="A0A7S3Q3G4"/>
<organism evidence="3">
    <name type="scientific">Chaetoceros debilis</name>
    <dbReference type="NCBI Taxonomy" id="122233"/>
    <lineage>
        <taxon>Eukaryota</taxon>
        <taxon>Sar</taxon>
        <taxon>Stramenopiles</taxon>
        <taxon>Ochrophyta</taxon>
        <taxon>Bacillariophyta</taxon>
        <taxon>Coscinodiscophyceae</taxon>
        <taxon>Chaetocerotophycidae</taxon>
        <taxon>Chaetocerotales</taxon>
        <taxon>Chaetocerotaceae</taxon>
        <taxon>Chaetoceros</taxon>
    </lineage>
</organism>
<proteinExistence type="predicted"/>
<feature type="compositionally biased region" description="Basic and acidic residues" evidence="1">
    <location>
        <begin position="242"/>
        <end position="256"/>
    </location>
</feature>
<name>A0A7S3Q3G4_9STRA</name>
<keyword evidence="2" id="KW-0732">Signal</keyword>
<feature type="signal peptide" evidence="2">
    <location>
        <begin position="1"/>
        <end position="21"/>
    </location>
</feature>
<gene>
    <name evidence="3" type="ORF">CDEB00056_LOCUS9321</name>
</gene>
<feature type="compositionally biased region" description="Gly residues" evidence="1">
    <location>
        <begin position="89"/>
        <end position="107"/>
    </location>
</feature>
<reference evidence="3" key="1">
    <citation type="submission" date="2021-01" db="EMBL/GenBank/DDBJ databases">
        <authorList>
            <person name="Corre E."/>
            <person name="Pelletier E."/>
            <person name="Niang G."/>
            <person name="Scheremetjew M."/>
            <person name="Finn R."/>
            <person name="Kale V."/>
            <person name="Holt S."/>
            <person name="Cochrane G."/>
            <person name="Meng A."/>
            <person name="Brown T."/>
            <person name="Cohen L."/>
        </authorList>
    </citation>
    <scope>NUCLEOTIDE SEQUENCE</scope>
    <source>
        <strain evidence="3">MM31A-1</strain>
    </source>
</reference>
<feature type="region of interest" description="Disordered" evidence="1">
    <location>
        <begin position="236"/>
        <end position="265"/>
    </location>
</feature>
<evidence type="ECO:0000256" key="2">
    <source>
        <dbReference type="SAM" id="SignalP"/>
    </source>
</evidence>